<dbReference type="AlphaFoldDB" id="A0A0J8VEN4"/>
<reference evidence="3 4" key="1">
    <citation type="submission" date="2018-01" db="EMBL/GenBank/DDBJ databases">
        <title>Whole genome sequencing of Histamine producing bacteria.</title>
        <authorList>
            <person name="Butler K."/>
        </authorList>
    </citation>
    <scope>NUCLEOTIDE SEQUENCE [LARGE SCALE GENOMIC DNA]</scope>
    <source>
        <strain evidence="3 4">DSM 24669</strain>
    </source>
</reference>
<sequence>MVNENISFVSELFLSSGSPKQQEIHDLYSKSQLVDAFLDTKDDALSLRMWLDIHTCFNKGECNKQSLTAMLLAAITAIDEKISQQLDAILHNDSLKKLEASWRGLAYLVEQENEYDTEQKCRVKLLHLTWSELTRDSAKAIDFDQSDFFRVIYNNEFNMPGGEPFGLLIGDYKITHRLQGNQHANDVDTLRKISQTAAASFAPFITSADPSFFGVDKFSELASVAHIETQFSQPEYIEWQSVRAMEDAKFLGITLPDILLRSPYTPDGSRREQFSYRESLSHSESDYLWGNAAYAFAAVTVRAFCESGWFSHIRGVQAGKYRQGLVVKVPQSHFCVTRRLKKNKMSVNLQVGDRLEKQLSDSGFIPVSSVYETGFLSFYSNSSVNESKQFSSESDAVNARLASMLQYILCVSRFAHYIKVIGRDKIGSFETADQIERYFQKWLMQYTTSSDSLSEEMRSKYPLHEARIRVKEKLGNRGCFYSVIHLRPHFQLDQMVSNIRLITELSPISN</sequence>
<dbReference type="InterPro" id="IPR010269">
    <property type="entry name" value="T6SS_TssC-like"/>
</dbReference>
<dbReference type="EMBL" id="PYLZ01000003">
    <property type="protein sequence ID" value="PSW25357.1"/>
    <property type="molecule type" value="Genomic_DNA"/>
</dbReference>
<evidence type="ECO:0000259" key="2">
    <source>
        <dbReference type="Pfam" id="PF18945"/>
    </source>
</evidence>
<dbReference type="PANTHER" id="PTHR35565">
    <property type="entry name" value="CYTOPLASMIC PROTEIN-RELATED"/>
    <property type="match status" value="1"/>
</dbReference>
<organism evidence="3 4">
    <name type="scientific">Photobacterium swingsii</name>
    <dbReference type="NCBI Taxonomy" id="680026"/>
    <lineage>
        <taxon>Bacteria</taxon>
        <taxon>Pseudomonadati</taxon>
        <taxon>Pseudomonadota</taxon>
        <taxon>Gammaproteobacteria</taxon>
        <taxon>Vibrionales</taxon>
        <taxon>Vibrionaceae</taxon>
        <taxon>Photobacterium</taxon>
    </lineage>
</organism>
<proteinExistence type="predicted"/>
<evidence type="ECO:0000313" key="3">
    <source>
        <dbReference type="EMBL" id="PSW25357.1"/>
    </source>
</evidence>
<accession>A0A0J8VEN4</accession>
<dbReference type="STRING" id="680026.AB733_02860"/>
<protein>
    <submittedName>
        <fullName evidence="3">Type VI secretion system contractile sheath large subunit</fullName>
    </submittedName>
</protein>
<gene>
    <name evidence="3" type="primary">tssC</name>
    <name evidence="3" type="ORF">C9I94_06800</name>
</gene>
<dbReference type="OrthoDB" id="9764000at2"/>
<feature type="domain" description="TssC1 C-terminal" evidence="2">
    <location>
        <begin position="396"/>
        <end position="505"/>
    </location>
</feature>
<keyword evidence="4" id="KW-1185">Reference proteome</keyword>
<evidence type="ECO:0000259" key="1">
    <source>
        <dbReference type="Pfam" id="PF05943"/>
    </source>
</evidence>
<dbReference type="InterPro" id="IPR044032">
    <property type="entry name" value="TssC1_C"/>
</dbReference>
<evidence type="ECO:0000313" key="4">
    <source>
        <dbReference type="Proteomes" id="UP000240481"/>
    </source>
</evidence>
<name>A0A0J8VEN4_9GAMM</name>
<dbReference type="Proteomes" id="UP000240481">
    <property type="component" value="Unassembled WGS sequence"/>
</dbReference>
<dbReference type="Pfam" id="PF18945">
    <property type="entry name" value="VipB_2"/>
    <property type="match status" value="1"/>
</dbReference>
<dbReference type="RefSeq" id="WP_048897413.1">
    <property type="nucleotide sequence ID" value="NZ_AP024853.1"/>
</dbReference>
<dbReference type="PANTHER" id="PTHR35565:SF3">
    <property type="entry name" value="TYPE VI SECRETION SYSTEM SHEATH PROTEIN TSSC1"/>
    <property type="match status" value="1"/>
</dbReference>
<dbReference type="NCBIfam" id="TIGR03355">
    <property type="entry name" value="VI_chp_2"/>
    <property type="match status" value="1"/>
</dbReference>
<dbReference type="InterPro" id="IPR044031">
    <property type="entry name" value="TssC1_N"/>
</dbReference>
<feature type="domain" description="TssC1 N-terminal" evidence="1">
    <location>
        <begin position="74"/>
        <end position="385"/>
    </location>
</feature>
<comment type="caution">
    <text evidence="3">The sequence shown here is derived from an EMBL/GenBank/DDBJ whole genome shotgun (WGS) entry which is preliminary data.</text>
</comment>
<dbReference type="Pfam" id="PF05943">
    <property type="entry name" value="VipB"/>
    <property type="match status" value="1"/>
</dbReference>